<keyword evidence="16" id="KW-1185">Reference proteome</keyword>
<reference evidence="15 16" key="1">
    <citation type="journal article" date="2002" name="Nucleic Acids Res.">
        <title>The complete genomic sequence of Mycoplasma penetrans, an intracellular bacterial pathogen in humans.</title>
        <authorList>
            <person name="Sasaki Y."/>
            <person name="Ishikawa J."/>
            <person name="Yamashita A."/>
            <person name="Oshima K."/>
            <person name="Kenri T."/>
            <person name="Furuya K."/>
            <person name="Yoshino C."/>
            <person name="Horino A."/>
            <person name="Shiba T."/>
            <person name="Sasaki T."/>
            <person name="Hattori M."/>
        </authorList>
    </citation>
    <scope>NUCLEOTIDE SEQUENCE [LARGE SCALE GENOMIC DNA]</scope>
    <source>
        <strain evidence="15 16">HF-2</strain>
    </source>
</reference>
<evidence type="ECO:0000256" key="3">
    <source>
        <dbReference type="ARBA" id="ARBA00022448"/>
    </source>
</evidence>
<dbReference type="Proteomes" id="UP000002522">
    <property type="component" value="Chromosome"/>
</dbReference>
<dbReference type="InterPro" id="IPR051562">
    <property type="entry name" value="Ascorbate-PTS_EIIC"/>
</dbReference>
<evidence type="ECO:0000256" key="11">
    <source>
        <dbReference type="ARBA" id="ARBA00038218"/>
    </source>
</evidence>
<comment type="subunit">
    <text evidence="2">Homodimer.</text>
</comment>
<feature type="transmembrane region" description="Helical" evidence="14">
    <location>
        <begin position="257"/>
        <end position="274"/>
    </location>
</feature>
<evidence type="ECO:0000256" key="6">
    <source>
        <dbReference type="ARBA" id="ARBA00022683"/>
    </source>
</evidence>
<comment type="similarity">
    <text evidence="11">Belongs to the UlaA family.</text>
</comment>
<evidence type="ECO:0000256" key="14">
    <source>
        <dbReference type="SAM" id="Phobius"/>
    </source>
</evidence>
<evidence type="ECO:0000256" key="4">
    <source>
        <dbReference type="ARBA" id="ARBA00022475"/>
    </source>
</evidence>
<sequence>MSQNLDLKNSETPDISTTSEELSEKKKKWKFKDHWKSILAWSLVVLVIVLGYVIVAAVGAPEYKNGTKVIAAVAGNFRDAGNAFTWYLNAVWIDNFLGVPAILLAVLSFIGYIVLKRGFVDSLIGALKTAIGVLLLNVGSTALSGIASPLFNGFRSWGGATVVPLDPYQGWNSGLNFLTSFATGNNYTSWVSYALLVGFAFNILLVSLRRWTNCHAVMTTGHIMFQQSAVVVPFVYLLFFANTALSGGSIVEPSVEVGTVLFAGIFLGSYWSVGTTMTIKATNKITENANFAIGHQQMMGITAAFHLGRFFKFTKKGQEVVSAENRKLSKKFRIFEDNIFVQSVLIILLFLVLAVVLEVAAPTGSKFSDIVGSNTWWPNGTIGSFWVVKIFMGALFLVAAILAIITGVRMFVTELQQSFQGISEKIIPGSVVAVDIAAVYGFSPNAVTYGFISGTIAQYIGVGIVIGLTAAGLPTVVVFLYSLLYSLTLELLGLMQMLMVVEKHQLLFLQSLVSLKL</sequence>
<keyword evidence="6" id="KW-0598">Phosphotransferase system</keyword>
<dbReference type="PANTHER" id="PTHR33843:SF4">
    <property type="entry name" value="ASCORBATE-SPECIFIC PTS SYSTEM EIIC COMPONENT"/>
    <property type="match status" value="1"/>
</dbReference>
<evidence type="ECO:0000256" key="1">
    <source>
        <dbReference type="ARBA" id="ARBA00004651"/>
    </source>
</evidence>
<feature type="transmembrane region" description="Helical" evidence="14">
    <location>
        <begin position="127"/>
        <end position="147"/>
    </location>
</feature>
<evidence type="ECO:0000256" key="12">
    <source>
        <dbReference type="ARBA" id="ARBA00039702"/>
    </source>
</evidence>
<dbReference type="NCBIfam" id="NF006925">
    <property type="entry name" value="PRK09410.2-3"/>
    <property type="match status" value="1"/>
</dbReference>
<accession>Q8EV45</accession>
<evidence type="ECO:0000256" key="13">
    <source>
        <dbReference type="ARBA" id="ARBA00042859"/>
    </source>
</evidence>
<evidence type="ECO:0000256" key="10">
    <source>
        <dbReference type="ARBA" id="ARBA00037387"/>
    </source>
</evidence>
<comment type="function">
    <text evidence="10">The phosphoenolpyruvate-dependent sugar phosphotransferase system (sugar PTS), a major carbohydrate active transport system, catalyzes the phosphorylation of incoming sugar substrates concomitantly with their translocation across the cell membrane. The enzyme II UlaABC PTS system is involved in ascorbate transport.</text>
</comment>
<dbReference type="KEGG" id="mpe:MYPE7220"/>
<evidence type="ECO:0000313" key="16">
    <source>
        <dbReference type="Proteomes" id="UP000002522"/>
    </source>
</evidence>
<dbReference type="EMBL" id="BA000026">
    <property type="protein sequence ID" value="BAC44516.1"/>
    <property type="molecule type" value="Genomic_DNA"/>
</dbReference>
<dbReference type="HOGENOM" id="CLU_031784_1_2_14"/>
<evidence type="ECO:0000256" key="9">
    <source>
        <dbReference type="ARBA" id="ARBA00023136"/>
    </source>
</evidence>
<dbReference type="eggNOG" id="COG3037">
    <property type="taxonomic scope" value="Bacteria"/>
</dbReference>
<dbReference type="STRING" id="272633.gene:10731845"/>
<dbReference type="RefSeq" id="WP_011077545.1">
    <property type="nucleotide sequence ID" value="NC_004432.1"/>
</dbReference>
<feature type="transmembrane region" description="Helical" evidence="14">
    <location>
        <begin position="229"/>
        <end position="251"/>
    </location>
</feature>
<keyword evidence="4" id="KW-1003">Cell membrane</keyword>
<gene>
    <name evidence="15" type="ordered locus">MYPE7220</name>
</gene>
<keyword evidence="3" id="KW-0813">Transport</keyword>
<keyword evidence="5" id="KW-0762">Sugar transport</keyword>
<keyword evidence="8 14" id="KW-1133">Transmembrane helix</keyword>
<feature type="transmembrane region" description="Helical" evidence="14">
    <location>
        <begin position="96"/>
        <end position="115"/>
    </location>
</feature>
<evidence type="ECO:0000256" key="8">
    <source>
        <dbReference type="ARBA" id="ARBA00022989"/>
    </source>
</evidence>
<feature type="transmembrane region" description="Helical" evidence="14">
    <location>
        <begin position="449"/>
        <end position="471"/>
    </location>
</feature>
<dbReference type="InParanoid" id="Q8EV45"/>
<feature type="transmembrane region" description="Helical" evidence="14">
    <location>
        <begin position="478"/>
        <end position="501"/>
    </location>
</feature>
<keyword evidence="9 14" id="KW-0472">Membrane</keyword>
<dbReference type="Pfam" id="PF03611">
    <property type="entry name" value="EIIC-GAT"/>
    <property type="match status" value="1"/>
</dbReference>
<dbReference type="InterPro" id="IPR004703">
    <property type="entry name" value="PTS_sugar-sp_permease"/>
</dbReference>
<comment type="subcellular location">
    <subcellularLocation>
        <location evidence="1">Cell membrane</location>
        <topology evidence="1">Multi-pass membrane protein</topology>
    </subcellularLocation>
</comment>
<feature type="transmembrane region" description="Helical" evidence="14">
    <location>
        <begin position="339"/>
        <end position="361"/>
    </location>
</feature>
<protein>
    <recommendedName>
        <fullName evidence="12">Ascorbate-specific PTS system EIIC component</fullName>
    </recommendedName>
    <alternativeName>
        <fullName evidence="13">Ascorbate-specific permease IIC component UlaA</fullName>
    </alternativeName>
</protein>
<feature type="transmembrane region" description="Helical" evidence="14">
    <location>
        <begin position="426"/>
        <end position="443"/>
    </location>
</feature>
<dbReference type="GO" id="GO:0005886">
    <property type="term" value="C:plasma membrane"/>
    <property type="evidence" value="ECO:0007669"/>
    <property type="project" value="UniProtKB-SubCell"/>
</dbReference>
<keyword evidence="7 14" id="KW-0812">Transmembrane</keyword>
<dbReference type="GO" id="GO:0009401">
    <property type="term" value="P:phosphoenolpyruvate-dependent sugar phosphotransferase system"/>
    <property type="evidence" value="ECO:0007669"/>
    <property type="project" value="UniProtKB-KW"/>
</dbReference>
<proteinExistence type="inferred from homology"/>
<evidence type="ECO:0000256" key="7">
    <source>
        <dbReference type="ARBA" id="ARBA00022692"/>
    </source>
</evidence>
<name>Q8EV45_MALP2</name>
<dbReference type="AlphaFoldDB" id="Q8EV45"/>
<feature type="transmembrane region" description="Helical" evidence="14">
    <location>
        <begin position="381"/>
        <end position="405"/>
    </location>
</feature>
<evidence type="ECO:0000256" key="2">
    <source>
        <dbReference type="ARBA" id="ARBA00011738"/>
    </source>
</evidence>
<feature type="transmembrane region" description="Helical" evidence="14">
    <location>
        <begin position="38"/>
        <end position="60"/>
    </location>
</feature>
<organism evidence="15 16">
    <name type="scientific">Malacoplasma penetrans (strain HF-2)</name>
    <name type="common">Mycoplasma penetrans</name>
    <dbReference type="NCBI Taxonomy" id="272633"/>
    <lineage>
        <taxon>Bacteria</taxon>
        <taxon>Bacillati</taxon>
        <taxon>Mycoplasmatota</taxon>
        <taxon>Mycoplasmoidales</taxon>
        <taxon>Mycoplasmoidaceae</taxon>
        <taxon>Malacoplasma</taxon>
    </lineage>
</organism>
<evidence type="ECO:0000313" key="15">
    <source>
        <dbReference type="EMBL" id="BAC44516.1"/>
    </source>
</evidence>
<evidence type="ECO:0000256" key="5">
    <source>
        <dbReference type="ARBA" id="ARBA00022597"/>
    </source>
</evidence>
<dbReference type="PANTHER" id="PTHR33843">
    <property type="entry name" value="ASCORBATE-SPECIFIC PTS SYSTEM EIIC COMPONENT"/>
    <property type="match status" value="1"/>
</dbReference>
<feature type="transmembrane region" description="Helical" evidence="14">
    <location>
        <begin position="190"/>
        <end position="208"/>
    </location>
</feature>